<evidence type="ECO:0000313" key="1">
    <source>
        <dbReference type="EMBL" id="PHT53677.1"/>
    </source>
</evidence>
<proteinExistence type="predicted"/>
<keyword evidence="2" id="KW-1185">Reference proteome</keyword>
<dbReference type="Proteomes" id="UP000224567">
    <property type="component" value="Unassembled WGS sequence"/>
</dbReference>
<reference evidence="2" key="2">
    <citation type="journal article" date="2017" name="J. Anim. Genet.">
        <title>Multiple reference genome sequences of hot pepper reveal the massive evolution of plant disease resistance genes by retroduplication.</title>
        <authorList>
            <person name="Kim S."/>
            <person name="Park J."/>
            <person name="Yeom S.-I."/>
            <person name="Kim Y.-M."/>
            <person name="Seo E."/>
            <person name="Kim K.-T."/>
            <person name="Kim M.-S."/>
            <person name="Lee J.M."/>
            <person name="Cheong K."/>
            <person name="Shin H.-S."/>
            <person name="Kim S.-B."/>
            <person name="Han K."/>
            <person name="Lee J."/>
            <person name="Park M."/>
            <person name="Lee H.-A."/>
            <person name="Lee H.-Y."/>
            <person name="Lee Y."/>
            <person name="Oh S."/>
            <person name="Lee J.H."/>
            <person name="Choi E."/>
            <person name="Choi E."/>
            <person name="Lee S.E."/>
            <person name="Jeon J."/>
            <person name="Kim H."/>
            <person name="Choi G."/>
            <person name="Song H."/>
            <person name="Lee J."/>
            <person name="Lee S.-C."/>
            <person name="Kwon J.-K."/>
            <person name="Lee H.-Y."/>
            <person name="Koo N."/>
            <person name="Hong Y."/>
            <person name="Kim R.W."/>
            <person name="Kang W.-H."/>
            <person name="Huh J.H."/>
            <person name="Kang B.-C."/>
            <person name="Yang T.-J."/>
            <person name="Lee Y.-H."/>
            <person name="Bennetzen J.L."/>
            <person name="Choi D."/>
        </authorList>
    </citation>
    <scope>NUCLEOTIDE SEQUENCE [LARGE SCALE GENOMIC DNA]</scope>
    <source>
        <strain evidence="2">cv. PBC81</strain>
    </source>
</reference>
<dbReference type="AlphaFoldDB" id="A0A2G2X875"/>
<organism evidence="1 2">
    <name type="scientific">Capsicum baccatum</name>
    <name type="common">Peruvian pepper</name>
    <dbReference type="NCBI Taxonomy" id="33114"/>
    <lineage>
        <taxon>Eukaryota</taxon>
        <taxon>Viridiplantae</taxon>
        <taxon>Streptophyta</taxon>
        <taxon>Embryophyta</taxon>
        <taxon>Tracheophyta</taxon>
        <taxon>Spermatophyta</taxon>
        <taxon>Magnoliopsida</taxon>
        <taxon>eudicotyledons</taxon>
        <taxon>Gunneridae</taxon>
        <taxon>Pentapetalae</taxon>
        <taxon>asterids</taxon>
        <taxon>lamiids</taxon>
        <taxon>Solanales</taxon>
        <taxon>Solanaceae</taxon>
        <taxon>Solanoideae</taxon>
        <taxon>Capsiceae</taxon>
        <taxon>Capsicum</taxon>
    </lineage>
</organism>
<gene>
    <name evidence="1" type="ORF">CQW23_08139</name>
</gene>
<evidence type="ECO:0000313" key="2">
    <source>
        <dbReference type="Proteomes" id="UP000224567"/>
    </source>
</evidence>
<name>A0A2G2X875_CAPBA</name>
<reference evidence="1 2" key="1">
    <citation type="journal article" date="2017" name="Genome Biol.">
        <title>New reference genome sequences of hot pepper reveal the massive evolution of plant disease-resistance genes by retroduplication.</title>
        <authorList>
            <person name="Kim S."/>
            <person name="Park J."/>
            <person name="Yeom S.I."/>
            <person name="Kim Y.M."/>
            <person name="Seo E."/>
            <person name="Kim K.T."/>
            <person name="Kim M.S."/>
            <person name="Lee J.M."/>
            <person name="Cheong K."/>
            <person name="Shin H.S."/>
            <person name="Kim S.B."/>
            <person name="Han K."/>
            <person name="Lee J."/>
            <person name="Park M."/>
            <person name="Lee H.A."/>
            <person name="Lee H.Y."/>
            <person name="Lee Y."/>
            <person name="Oh S."/>
            <person name="Lee J.H."/>
            <person name="Choi E."/>
            <person name="Choi E."/>
            <person name="Lee S.E."/>
            <person name="Jeon J."/>
            <person name="Kim H."/>
            <person name="Choi G."/>
            <person name="Song H."/>
            <person name="Lee J."/>
            <person name="Lee S.C."/>
            <person name="Kwon J.K."/>
            <person name="Lee H.Y."/>
            <person name="Koo N."/>
            <person name="Hong Y."/>
            <person name="Kim R.W."/>
            <person name="Kang W.H."/>
            <person name="Huh J.H."/>
            <person name="Kang B.C."/>
            <person name="Yang T.J."/>
            <person name="Lee Y.H."/>
            <person name="Bennetzen J.L."/>
            <person name="Choi D."/>
        </authorList>
    </citation>
    <scope>NUCLEOTIDE SEQUENCE [LARGE SCALE GENOMIC DNA]</scope>
    <source>
        <strain evidence="2">cv. PBC81</strain>
    </source>
</reference>
<protein>
    <submittedName>
        <fullName evidence="1">Uncharacterized protein</fullName>
    </submittedName>
</protein>
<dbReference type="EMBL" id="MLFT02000003">
    <property type="protein sequence ID" value="PHT53677.1"/>
    <property type="molecule type" value="Genomic_DNA"/>
</dbReference>
<sequence>MIRRTATSSVQNFYPHMGQTAPSEVMIRWTSLSRVFSSVYIQPPAWQAAEDIINASRESSGQWQAAEDNINASGGSSEQLQLLRIIGYIWFFHLSTSSLRHGRLLRKIPMLAKGAVDSGRLPRTISMLVEGAVNNGRMLRIISLLAEGPVDISSRLAAEDNTNASRGSSAQGNVDG</sequence>
<comment type="caution">
    <text evidence="1">The sequence shown here is derived from an EMBL/GenBank/DDBJ whole genome shotgun (WGS) entry which is preliminary data.</text>
</comment>
<accession>A0A2G2X875</accession>